<dbReference type="InterPro" id="IPR029044">
    <property type="entry name" value="Nucleotide-diphossugar_trans"/>
</dbReference>
<dbReference type="CDD" id="cd00761">
    <property type="entry name" value="Glyco_tranf_GTA_type"/>
    <property type="match status" value="1"/>
</dbReference>
<sequence>MPRTAALLCIHNEAHRLPWWMAHHLALGFSALLVCDDHSTDGSRELLTQAARHYDIRIIETDAQDTDALHRREAGLNSLIQREHEHFDWMLPLAIDEYFLPTQSTLSAFFADIEQHMGTEAFLQTASIPINWCIMGLGKWHNQSLTGPIPHPRALFTTHAAENFTDHRVTRDFFRPTANQTLPNPFARLQTPPNWSKARILHDAAANSHTPQTRRYFDRNEHSFPQGQQHLSQSLTIAARFIQGLIAGECYALQNQDELKASHNPSSKTKTPPMLARFQLCCGETVLALHTKQHIIRLYNKEELLTETDLIPLQLLQNLDTPNIAWLYADALSPLPYIPVAAPHALHPSSLLACIALELTPQGENMRLRLRSTGQALLGDSSQHFTLKPLPQPPMPDKVDSAFQHFLAYGMSAAGLKAAIYHSRWLSPSVIGAIYAQLPAQEARSLFSPLMYRLFHNGTRS</sequence>
<organism evidence="1 2">
    <name type="scientific">Bombella pollinis</name>
    <dbReference type="NCBI Taxonomy" id="2967337"/>
    <lineage>
        <taxon>Bacteria</taxon>
        <taxon>Pseudomonadati</taxon>
        <taxon>Pseudomonadota</taxon>
        <taxon>Alphaproteobacteria</taxon>
        <taxon>Acetobacterales</taxon>
        <taxon>Acetobacteraceae</taxon>
        <taxon>Bombella</taxon>
    </lineage>
</organism>
<protein>
    <submittedName>
        <fullName evidence="1">Glycosyltransferase family 2 protein</fullName>
    </submittedName>
</protein>
<gene>
    <name evidence="1" type="ORF">NQF89_07585</name>
</gene>
<proteinExistence type="predicted"/>
<evidence type="ECO:0000313" key="2">
    <source>
        <dbReference type="Proteomes" id="UP001165575"/>
    </source>
</evidence>
<keyword evidence="2" id="KW-1185">Reference proteome</keyword>
<dbReference type="SUPFAM" id="SSF53448">
    <property type="entry name" value="Nucleotide-diphospho-sugar transferases"/>
    <property type="match status" value="1"/>
</dbReference>
<dbReference type="Pfam" id="PF13704">
    <property type="entry name" value="Glyco_tranf_2_4"/>
    <property type="match status" value="1"/>
</dbReference>
<name>A0ABT3WPY0_9PROT</name>
<evidence type="ECO:0000313" key="1">
    <source>
        <dbReference type="EMBL" id="MCX5620284.1"/>
    </source>
</evidence>
<dbReference type="RefSeq" id="WP_266137891.1">
    <property type="nucleotide sequence ID" value="NZ_JANIDX010000006.1"/>
</dbReference>
<comment type="caution">
    <text evidence="1">The sequence shown here is derived from an EMBL/GenBank/DDBJ whole genome shotgun (WGS) entry which is preliminary data.</text>
</comment>
<accession>A0ABT3WPY0</accession>
<dbReference type="EMBL" id="JANIDX010000006">
    <property type="protein sequence ID" value="MCX5620284.1"/>
    <property type="molecule type" value="Genomic_DNA"/>
</dbReference>
<reference evidence="1 2" key="1">
    <citation type="submission" date="2022-07" db="EMBL/GenBank/DDBJ databases">
        <title>Bombella genomes.</title>
        <authorList>
            <person name="Harer L."/>
            <person name="Styblova S."/>
            <person name="Ehrmann M."/>
        </authorList>
    </citation>
    <scope>NUCLEOTIDE SEQUENCE [LARGE SCALE GENOMIC DNA]</scope>
    <source>
        <strain evidence="1 2">TMW 2.2556</strain>
    </source>
</reference>
<dbReference type="Proteomes" id="UP001165575">
    <property type="component" value="Unassembled WGS sequence"/>
</dbReference>